<comment type="caution">
    <text evidence="6">The sequence shown here is derived from an EMBL/GenBank/DDBJ whole genome shotgun (WGS) entry which is preliminary data.</text>
</comment>
<dbReference type="EMBL" id="JAEVFJ010000027">
    <property type="protein sequence ID" value="KAH8093892.1"/>
    <property type="molecule type" value="Genomic_DNA"/>
</dbReference>
<dbReference type="OrthoDB" id="3149405at2759"/>
<dbReference type="Gene3D" id="6.10.140.2220">
    <property type="match status" value="1"/>
</dbReference>
<evidence type="ECO:0000256" key="3">
    <source>
        <dbReference type="ARBA" id="ARBA00022833"/>
    </source>
</evidence>
<evidence type="ECO:0000256" key="1">
    <source>
        <dbReference type="ARBA" id="ARBA00022723"/>
    </source>
</evidence>
<keyword evidence="2 4" id="KW-0863">Zinc-finger</keyword>
<keyword evidence="7" id="KW-1185">Reference proteome</keyword>
<proteinExistence type="predicted"/>
<dbReference type="Pfam" id="PF01753">
    <property type="entry name" value="zf-MYND"/>
    <property type="match status" value="1"/>
</dbReference>
<evidence type="ECO:0000256" key="4">
    <source>
        <dbReference type="PROSITE-ProRule" id="PRU00134"/>
    </source>
</evidence>
<dbReference type="AlphaFoldDB" id="A0A8K0UJL0"/>
<dbReference type="InterPro" id="IPR002893">
    <property type="entry name" value="Znf_MYND"/>
</dbReference>
<feature type="domain" description="MYND-type" evidence="5">
    <location>
        <begin position="256"/>
        <end position="311"/>
    </location>
</feature>
<sequence length="504" mass="56504">MAFLDSNRVRPDKHKDRAYWNKSWEDDLQLWRTYSIPNIPRAQVPSSVELTSADLDPIRSDILSVQTDTRKMALSRFATDQFAEKWTGLSPSRRKEHVLEALYQTCTMGPDLERYRKWCPDMNVDALGSDPQAYLTLLMALIEGEDNQIKSFPHLVVDGLFGKWARSAKNGTLVVIEKMRLDRTFFISMTLWKTLLSFYGKEEGVRVKISGTTESDRRAAHDIRSSLKSGGTTDKALLRSMKRAVSAKHAEEKGMCWGCGKTKRDLPSNTSFQACSGCKKVNQIILYCSRECQKRDWKSGLAGSTPHREECGKPWKVVVEGESSTSDSTPLAGSISGMALNIIPQVNDKFRRSPALQYQIRQLTQTPGEYPDYVIVMGHPEPDVEITIPDPSIAVGFISARTRAFKSGDAGAVDIMYKTLRFLSMASNTPMPNLRKQLEAEYGVDMDEASRCPWSDATDDEMMEAMDIVMLSPSKRVMDTLTEAALQESMNNNGNSDGSPLFLD</sequence>
<keyword evidence="1" id="KW-0479">Metal-binding</keyword>
<protein>
    <recommendedName>
        <fullName evidence="5">MYND-type domain-containing protein</fullName>
    </recommendedName>
</protein>
<organism evidence="6 7">
    <name type="scientific">Cristinia sonorae</name>
    <dbReference type="NCBI Taxonomy" id="1940300"/>
    <lineage>
        <taxon>Eukaryota</taxon>
        <taxon>Fungi</taxon>
        <taxon>Dikarya</taxon>
        <taxon>Basidiomycota</taxon>
        <taxon>Agaricomycotina</taxon>
        <taxon>Agaricomycetes</taxon>
        <taxon>Agaricomycetidae</taxon>
        <taxon>Agaricales</taxon>
        <taxon>Pleurotineae</taxon>
        <taxon>Stephanosporaceae</taxon>
        <taxon>Cristinia</taxon>
    </lineage>
</organism>
<accession>A0A8K0UJL0</accession>
<name>A0A8K0UJL0_9AGAR</name>
<reference evidence="6" key="1">
    <citation type="journal article" date="2021" name="New Phytol.">
        <title>Evolutionary innovations through gain and loss of genes in the ectomycorrhizal Boletales.</title>
        <authorList>
            <person name="Wu G."/>
            <person name="Miyauchi S."/>
            <person name="Morin E."/>
            <person name="Kuo A."/>
            <person name="Drula E."/>
            <person name="Varga T."/>
            <person name="Kohler A."/>
            <person name="Feng B."/>
            <person name="Cao Y."/>
            <person name="Lipzen A."/>
            <person name="Daum C."/>
            <person name="Hundley H."/>
            <person name="Pangilinan J."/>
            <person name="Johnson J."/>
            <person name="Barry K."/>
            <person name="LaButti K."/>
            <person name="Ng V."/>
            <person name="Ahrendt S."/>
            <person name="Min B."/>
            <person name="Choi I.G."/>
            <person name="Park H."/>
            <person name="Plett J.M."/>
            <person name="Magnuson J."/>
            <person name="Spatafora J.W."/>
            <person name="Nagy L.G."/>
            <person name="Henrissat B."/>
            <person name="Grigoriev I.V."/>
            <person name="Yang Z.L."/>
            <person name="Xu J."/>
            <person name="Martin F.M."/>
        </authorList>
    </citation>
    <scope>NUCLEOTIDE SEQUENCE</scope>
    <source>
        <strain evidence="6">KKN 215</strain>
    </source>
</reference>
<evidence type="ECO:0000256" key="2">
    <source>
        <dbReference type="ARBA" id="ARBA00022771"/>
    </source>
</evidence>
<dbReference type="GO" id="GO:0008270">
    <property type="term" value="F:zinc ion binding"/>
    <property type="evidence" value="ECO:0007669"/>
    <property type="project" value="UniProtKB-KW"/>
</dbReference>
<evidence type="ECO:0000313" key="7">
    <source>
        <dbReference type="Proteomes" id="UP000813824"/>
    </source>
</evidence>
<evidence type="ECO:0000259" key="5">
    <source>
        <dbReference type="PROSITE" id="PS50865"/>
    </source>
</evidence>
<dbReference type="SUPFAM" id="SSF144232">
    <property type="entry name" value="HIT/MYND zinc finger-like"/>
    <property type="match status" value="1"/>
</dbReference>
<keyword evidence="3" id="KW-0862">Zinc</keyword>
<dbReference type="PROSITE" id="PS50865">
    <property type="entry name" value="ZF_MYND_2"/>
    <property type="match status" value="1"/>
</dbReference>
<dbReference type="Proteomes" id="UP000813824">
    <property type="component" value="Unassembled WGS sequence"/>
</dbReference>
<evidence type="ECO:0000313" key="6">
    <source>
        <dbReference type="EMBL" id="KAH8093892.1"/>
    </source>
</evidence>
<gene>
    <name evidence="6" type="ORF">BXZ70DRAFT_369185</name>
</gene>